<comment type="similarity">
    <text evidence="1 6">Belongs to the GST superfamily.</text>
</comment>
<dbReference type="GO" id="GO:0005634">
    <property type="term" value="C:nucleus"/>
    <property type="evidence" value="ECO:0007669"/>
    <property type="project" value="UniProtKB-ARBA"/>
</dbReference>
<dbReference type="Pfam" id="PF02798">
    <property type="entry name" value="GST_N"/>
    <property type="match status" value="1"/>
</dbReference>
<accession>A0A4R0R5E1</accession>
<keyword evidence="3 9" id="KW-0808">Transferase</keyword>
<dbReference type="STRING" id="92696.A0A4R0R5E1"/>
<evidence type="ECO:0000256" key="5">
    <source>
        <dbReference type="ARBA" id="ARBA00060024"/>
    </source>
</evidence>
<dbReference type="FunFam" id="3.40.30.10:FF:000039">
    <property type="entry name" value="Glutathione S-transferase domain"/>
    <property type="match status" value="1"/>
</dbReference>
<dbReference type="GO" id="GO:0004364">
    <property type="term" value="F:glutathione transferase activity"/>
    <property type="evidence" value="ECO:0007669"/>
    <property type="project" value="UniProtKB-EC"/>
</dbReference>
<comment type="caution">
    <text evidence="9">The sequence shown here is derived from an EMBL/GenBank/DDBJ whole genome shotgun (WGS) entry which is preliminary data.</text>
</comment>
<dbReference type="Pfam" id="PF00043">
    <property type="entry name" value="GST_C"/>
    <property type="match status" value="1"/>
</dbReference>
<evidence type="ECO:0000256" key="2">
    <source>
        <dbReference type="ARBA" id="ARBA00012452"/>
    </source>
</evidence>
<dbReference type="PROSITE" id="PS50405">
    <property type="entry name" value="GST_CTER"/>
    <property type="match status" value="1"/>
</dbReference>
<evidence type="ECO:0000259" key="7">
    <source>
        <dbReference type="PROSITE" id="PS50404"/>
    </source>
</evidence>
<evidence type="ECO:0000256" key="4">
    <source>
        <dbReference type="ARBA" id="ARBA00047960"/>
    </source>
</evidence>
<dbReference type="OrthoDB" id="422574at2759"/>
<gene>
    <name evidence="9" type="primary">GST2_18</name>
    <name evidence="9" type="ORF">EIP91_006759</name>
</gene>
<protein>
    <recommendedName>
        <fullName evidence="2">glutathione transferase</fullName>
        <ecNumber evidence="2">2.5.1.18</ecNumber>
    </recommendedName>
</protein>
<dbReference type="CDD" id="cd03048">
    <property type="entry name" value="GST_N_Ure2p_like"/>
    <property type="match status" value="1"/>
</dbReference>
<dbReference type="SFLD" id="SFLDG01151">
    <property type="entry name" value="Main.2:_Nu-like"/>
    <property type="match status" value="1"/>
</dbReference>
<dbReference type="SUPFAM" id="SSF47616">
    <property type="entry name" value="GST C-terminal domain-like"/>
    <property type="match status" value="1"/>
</dbReference>
<dbReference type="PANTHER" id="PTHR44051:SF3">
    <property type="entry name" value="TRANSCRIPTIONAL REGULATOR URE2"/>
    <property type="match status" value="1"/>
</dbReference>
<dbReference type="FunFam" id="1.20.1050.130:FF:000016">
    <property type="entry name" value="Glutathione S-transferase 1"/>
    <property type="match status" value="1"/>
</dbReference>
<dbReference type="Gene3D" id="1.20.1050.10">
    <property type="match status" value="1"/>
</dbReference>
<dbReference type="InterPro" id="IPR004045">
    <property type="entry name" value="Glutathione_S-Trfase_N"/>
</dbReference>
<evidence type="ECO:0000256" key="1">
    <source>
        <dbReference type="ARBA" id="ARBA00007409"/>
    </source>
</evidence>
<dbReference type="InterPro" id="IPR040079">
    <property type="entry name" value="Glutathione_S-Trfase"/>
</dbReference>
<dbReference type="InterPro" id="IPR010987">
    <property type="entry name" value="Glutathione-S-Trfase_C-like"/>
</dbReference>
<name>A0A4R0R5E1_9APHY</name>
<evidence type="ECO:0000256" key="3">
    <source>
        <dbReference type="ARBA" id="ARBA00022679"/>
    </source>
</evidence>
<evidence type="ECO:0000313" key="9">
    <source>
        <dbReference type="EMBL" id="TCD62532.1"/>
    </source>
</evidence>
<dbReference type="InterPro" id="IPR036282">
    <property type="entry name" value="Glutathione-S-Trfase_C_sf"/>
</dbReference>
<dbReference type="EMBL" id="RWJN01000363">
    <property type="protein sequence ID" value="TCD62532.1"/>
    <property type="molecule type" value="Genomic_DNA"/>
</dbReference>
<evidence type="ECO:0000313" key="10">
    <source>
        <dbReference type="Proteomes" id="UP000292702"/>
    </source>
</evidence>
<dbReference type="PANTHER" id="PTHR44051">
    <property type="entry name" value="GLUTATHIONE S-TRANSFERASE-RELATED"/>
    <property type="match status" value="1"/>
</dbReference>
<comment type="catalytic activity">
    <reaction evidence="4">
        <text>RX + glutathione = an S-substituted glutathione + a halide anion + H(+)</text>
        <dbReference type="Rhea" id="RHEA:16437"/>
        <dbReference type="ChEBI" id="CHEBI:15378"/>
        <dbReference type="ChEBI" id="CHEBI:16042"/>
        <dbReference type="ChEBI" id="CHEBI:17792"/>
        <dbReference type="ChEBI" id="CHEBI:57925"/>
        <dbReference type="ChEBI" id="CHEBI:90779"/>
        <dbReference type="EC" id="2.5.1.18"/>
    </reaction>
</comment>
<dbReference type="GO" id="GO:0005737">
    <property type="term" value="C:cytoplasm"/>
    <property type="evidence" value="ECO:0007669"/>
    <property type="project" value="UniProtKB-ARBA"/>
</dbReference>
<feature type="domain" description="GST C-terminal" evidence="8">
    <location>
        <begin position="97"/>
        <end position="230"/>
    </location>
</feature>
<dbReference type="EC" id="2.5.1.18" evidence="2"/>
<dbReference type="InterPro" id="IPR036249">
    <property type="entry name" value="Thioredoxin-like_sf"/>
</dbReference>
<comment type="function">
    <text evidence="5">Involved in the oxidative stress response and detoxification.</text>
</comment>
<evidence type="ECO:0000259" key="8">
    <source>
        <dbReference type="PROSITE" id="PS50405"/>
    </source>
</evidence>
<dbReference type="Gene3D" id="3.40.30.10">
    <property type="entry name" value="Glutaredoxin"/>
    <property type="match status" value="1"/>
</dbReference>
<dbReference type="SFLD" id="SFLDS00019">
    <property type="entry name" value="Glutathione_Transferase_(cytos"/>
    <property type="match status" value="1"/>
</dbReference>
<dbReference type="PROSITE" id="PS50404">
    <property type="entry name" value="GST_NTER"/>
    <property type="match status" value="1"/>
</dbReference>
<evidence type="ECO:0000256" key="6">
    <source>
        <dbReference type="RuleBase" id="RU003494"/>
    </source>
</evidence>
<dbReference type="SUPFAM" id="SSF52833">
    <property type="entry name" value="Thioredoxin-like"/>
    <property type="match status" value="1"/>
</dbReference>
<keyword evidence="10" id="KW-1185">Reference proteome</keyword>
<dbReference type="AlphaFoldDB" id="A0A4R0R5E1"/>
<feature type="domain" description="GST N-terminal" evidence="7">
    <location>
        <begin position="5"/>
        <end position="89"/>
    </location>
</feature>
<dbReference type="SFLD" id="SFLDG00358">
    <property type="entry name" value="Main_(cytGST)"/>
    <property type="match status" value="1"/>
</dbReference>
<proteinExistence type="inferred from homology"/>
<reference evidence="9 10" key="1">
    <citation type="submission" date="2018-11" db="EMBL/GenBank/DDBJ databases">
        <title>Genome assembly of Steccherinum ochraceum LE-BIN_3174, the white-rot fungus of the Steccherinaceae family (The Residual Polyporoid clade, Polyporales, Basidiomycota).</title>
        <authorList>
            <person name="Fedorova T.V."/>
            <person name="Glazunova O.A."/>
            <person name="Landesman E.O."/>
            <person name="Moiseenko K.V."/>
            <person name="Psurtseva N.V."/>
            <person name="Savinova O.S."/>
            <person name="Shakhova N.V."/>
            <person name="Tyazhelova T.V."/>
            <person name="Vasina D.V."/>
        </authorList>
    </citation>
    <scope>NUCLEOTIDE SEQUENCE [LARGE SCALE GENOMIC DNA]</scope>
    <source>
        <strain evidence="9 10">LE-BIN_3174</strain>
    </source>
</reference>
<organism evidence="9 10">
    <name type="scientific">Steccherinum ochraceum</name>
    <dbReference type="NCBI Taxonomy" id="92696"/>
    <lineage>
        <taxon>Eukaryota</taxon>
        <taxon>Fungi</taxon>
        <taxon>Dikarya</taxon>
        <taxon>Basidiomycota</taxon>
        <taxon>Agaricomycotina</taxon>
        <taxon>Agaricomycetes</taxon>
        <taxon>Polyporales</taxon>
        <taxon>Steccherinaceae</taxon>
        <taxon>Steccherinum</taxon>
    </lineage>
</organism>
<sequence>MSHEKQITLYSNDLGPNGWKVTSLLEELGLTYETIFLDFNKGEHKALEYTRINPNGRIPAIIDHKNYDFVVWESGAIMLYLTEKYDKERKYTYASDSEVEKYALLQWVFFQVSGQGPYFGQASWFVNFHHEQLPSAKERYANEVKRVLGVLEGYLSKAQNGWLVAGKVTIADIMFAPWDDCLPYILADFDFKKEFPATYDWHQRVYAIPGVKKALDDWHAVIEKLYGKRS</sequence>
<dbReference type="Proteomes" id="UP000292702">
    <property type="component" value="Unassembled WGS sequence"/>
</dbReference>
<dbReference type="InterPro" id="IPR004046">
    <property type="entry name" value="GST_C"/>
</dbReference>